<evidence type="ECO:0000313" key="1">
    <source>
        <dbReference type="EMBL" id="GMS85685.1"/>
    </source>
</evidence>
<comment type="caution">
    <text evidence="1">The sequence shown here is derived from an EMBL/GenBank/DDBJ whole genome shotgun (WGS) entry which is preliminary data.</text>
</comment>
<feature type="non-terminal residue" evidence="1">
    <location>
        <position position="70"/>
    </location>
</feature>
<accession>A0AAV5SRK9</accession>
<reference evidence="1" key="1">
    <citation type="submission" date="2023-10" db="EMBL/GenBank/DDBJ databases">
        <title>Genome assembly of Pristionchus species.</title>
        <authorList>
            <person name="Yoshida K."/>
            <person name="Sommer R.J."/>
        </authorList>
    </citation>
    <scope>NUCLEOTIDE SEQUENCE</scope>
    <source>
        <strain evidence="1">RS0144</strain>
    </source>
</reference>
<gene>
    <name evidence="1" type="ORF">PENTCL1PPCAC_7860</name>
</gene>
<protein>
    <submittedName>
        <fullName evidence="1">Uncharacterized protein</fullName>
    </submittedName>
</protein>
<sequence length="70" mass="7769">IIFCQDVDIIAQLIYLLHNRDVELHKKVCKVFASMFKSFTTEPVFSMEDFVGNGVRTIVESASDSGADAA</sequence>
<keyword evidence="2" id="KW-1185">Reference proteome</keyword>
<dbReference type="AlphaFoldDB" id="A0AAV5SRK9"/>
<dbReference type="Proteomes" id="UP001432027">
    <property type="component" value="Unassembled WGS sequence"/>
</dbReference>
<organism evidence="1 2">
    <name type="scientific">Pristionchus entomophagus</name>
    <dbReference type="NCBI Taxonomy" id="358040"/>
    <lineage>
        <taxon>Eukaryota</taxon>
        <taxon>Metazoa</taxon>
        <taxon>Ecdysozoa</taxon>
        <taxon>Nematoda</taxon>
        <taxon>Chromadorea</taxon>
        <taxon>Rhabditida</taxon>
        <taxon>Rhabditina</taxon>
        <taxon>Diplogasteromorpha</taxon>
        <taxon>Diplogasteroidea</taxon>
        <taxon>Neodiplogasteridae</taxon>
        <taxon>Pristionchus</taxon>
    </lineage>
</organism>
<dbReference type="EMBL" id="BTSX01000002">
    <property type="protein sequence ID" value="GMS85685.1"/>
    <property type="molecule type" value="Genomic_DNA"/>
</dbReference>
<feature type="non-terminal residue" evidence="1">
    <location>
        <position position="1"/>
    </location>
</feature>
<evidence type="ECO:0000313" key="2">
    <source>
        <dbReference type="Proteomes" id="UP001432027"/>
    </source>
</evidence>
<proteinExistence type="predicted"/>
<name>A0AAV5SRK9_9BILA</name>